<dbReference type="PANTHER" id="PTHR46809">
    <property type="entry name" value="STROMAL CELL-DERIVED FACTOR 2-LIKE PROTEIN"/>
    <property type="match status" value="1"/>
</dbReference>
<evidence type="ECO:0000256" key="1">
    <source>
        <dbReference type="ARBA" id="ARBA00022729"/>
    </source>
</evidence>
<evidence type="ECO:0000259" key="4">
    <source>
        <dbReference type="PROSITE" id="PS50919"/>
    </source>
</evidence>
<dbReference type="OMA" id="KPQHGTR"/>
<dbReference type="InterPro" id="IPR036300">
    <property type="entry name" value="MIR_dom_sf"/>
</dbReference>
<dbReference type="Gene3D" id="2.80.10.50">
    <property type="match status" value="1"/>
</dbReference>
<dbReference type="PROSITE" id="PS50919">
    <property type="entry name" value="MIR"/>
    <property type="match status" value="2"/>
</dbReference>
<organism evidence="5 6">
    <name type="scientific">Rhizopus microsporus</name>
    <dbReference type="NCBI Taxonomy" id="58291"/>
    <lineage>
        <taxon>Eukaryota</taxon>
        <taxon>Fungi</taxon>
        <taxon>Fungi incertae sedis</taxon>
        <taxon>Mucoromycota</taxon>
        <taxon>Mucoromycotina</taxon>
        <taxon>Mucoromycetes</taxon>
        <taxon>Mucorales</taxon>
        <taxon>Mucorineae</taxon>
        <taxon>Rhizopodaceae</taxon>
        <taxon>Rhizopus</taxon>
    </lineage>
</organism>
<dbReference type="Proteomes" id="UP000242381">
    <property type="component" value="Unassembled WGS sequence"/>
</dbReference>
<feature type="domain" description="MIR" evidence="4">
    <location>
        <begin position="86"/>
        <end position="138"/>
    </location>
</feature>
<feature type="chain" id="PRO_5012529745" description="MIR domain-containing protein" evidence="3">
    <location>
        <begin position="20"/>
        <end position="224"/>
    </location>
</feature>
<evidence type="ECO:0000256" key="2">
    <source>
        <dbReference type="ARBA" id="ARBA00022737"/>
    </source>
</evidence>
<dbReference type="SUPFAM" id="SSF82109">
    <property type="entry name" value="MIR domain"/>
    <property type="match status" value="1"/>
</dbReference>
<dbReference type="SMART" id="SM00472">
    <property type="entry name" value="MIR"/>
    <property type="match status" value="3"/>
</dbReference>
<evidence type="ECO:0000313" key="6">
    <source>
        <dbReference type="Proteomes" id="UP000242381"/>
    </source>
</evidence>
<dbReference type="Pfam" id="PF02815">
    <property type="entry name" value="MIR"/>
    <property type="match status" value="1"/>
</dbReference>
<feature type="domain" description="MIR" evidence="4">
    <location>
        <begin position="24"/>
        <end position="78"/>
    </location>
</feature>
<dbReference type="VEuPathDB" id="FungiDB:BCV72DRAFT_296022"/>
<feature type="signal peptide" evidence="3">
    <location>
        <begin position="1"/>
        <end position="19"/>
    </location>
</feature>
<name>A0A1X0RR90_RHIZD</name>
<protein>
    <recommendedName>
        <fullName evidence="4">MIR domain-containing protein</fullName>
    </recommendedName>
</protein>
<gene>
    <name evidence="5" type="ORF">BCV71DRAFT_257962</name>
</gene>
<sequence length="224" mass="24518">MQLLHLFLIPFLLVNAQFAVEEDFQRVTCASAIKLTNKPTGYKLHSHSVTYGSGSGQQSVTAFPEANDANSLWLVEAGSGLKCKRGEPVPCGSIIRLKHVNTRSYLHSHAHQSPLSRQQEVSCYDGQDSGDDWKVECDGQYWTRENVVQLVHQDTSAYLSSSDRYQFGQPIPGQLEVAAVKGSSKNTQWIAQEAMACVIPNGAGTYFSTLCASEGNVNSFCSLP</sequence>
<reference evidence="5 6" key="1">
    <citation type="journal article" date="2016" name="Proc. Natl. Acad. Sci. U.S.A.">
        <title>Lipid metabolic changes in an early divergent fungus govern the establishment of a mutualistic symbiosis with endobacteria.</title>
        <authorList>
            <person name="Lastovetsky O.A."/>
            <person name="Gaspar M.L."/>
            <person name="Mondo S.J."/>
            <person name="LaButti K.M."/>
            <person name="Sandor L."/>
            <person name="Grigoriev I.V."/>
            <person name="Henry S.A."/>
            <person name="Pawlowska T.E."/>
        </authorList>
    </citation>
    <scope>NUCLEOTIDE SEQUENCE [LARGE SCALE GENOMIC DNA]</scope>
    <source>
        <strain evidence="5 6">ATCC 11559</strain>
    </source>
</reference>
<keyword evidence="2" id="KW-0677">Repeat</keyword>
<dbReference type="PANTHER" id="PTHR46809:SF2">
    <property type="entry name" value="GH21273P"/>
    <property type="match status" value="1"/>
</dbReference>
<dbReference type="AlphaFoldDB" id="A0A1X0RR90"/>
<accession>A0A1X0RR90</accession>
<dbReference type="EMBL" id="KV921468">
    <property type="protein sequence ID" value="ORE14509.1"/>
    <property type="molecule type" value="Genomic_DNA"/>
</dbReference>
<dbReference type="CDD" id="cd23279">
    <property type="entry name" value="beta-trefoil_MIR_SDF2-like"/>
    <property type="match status" value="1"/>
</dbReference>
<evidence type="ECO:0000313" key="5">
    <source>
        <dbReference type="EMBL" id="ORE14509.1"/>
    </source>
</evidence>
<dbReference type="InterPro" id="IPR016093">
    <property type="entry name" value="MIR_motif"/>
</dbReference>
<evidence type="ECO:0000256" key="3">
    <source>
        <dbReference type="SAM" id="SignalP"/>
    </source>
</evidence>
<keyword evidence="1 3" id="KW-0732">Signal</keyword>
<proteinExistence type="predicted"/>